<accession>A0ABU8KS07</accession>
<gene>
    <name evidence="1" type="ORF">O7A60_04530</name>
</gene>
<dbReference type="SUPFAM" id="SSF53474">
    <property type="entry name" value="alpha/beta-Hydrolases"/>
    <property type="match status" value="1"/>
</dbReference>
<keyword evidence="2" id="KW-1185">Reference proteome</keyword>
<organism evidence="1 2">
    <name type="scientific">Mesorhizobium salmacidum</name>
    <dbReference type="NCBI Taxonomy" id="3015171"/>
    <lineage>
        <taxon>Bacteria</taxon>
        <taxon>Pseudomonadati</taxon>
        <taxon>Pseudomonadota</taxon>
        <taxon>Alphaproteobacteria</taxon>
        <taxon>Hyphomicrobiales</taxon>
        <taxon>Phyllobacteriaceae</taxon>
        <taxon>Mesorhizobium</taxon>
    </lineage>
</organism>
<comment type="caution">
    <text evidence="1">The sequence shown here is derived from an EMBL/GenBank/DDBJ whole genome shotgun (WGS) entry which is preliminary data.</text>
</comment>
<dbReference type="Proteomes" id="UP001387293">
    <property type="component" value="Unassembled WGS sequence"/>
</dbReference>
<evidence type="ECO:0008006" key="3">
    <source>
        <dbReference type="Google" id="ProtNLM"/>
    </source>
</evidence>
<evidence type="ECO:0000313" key="1">
    <source>
        <dbReference type="EMBL" id="MEI9408038.1"/>
    </source>
</evidence>
<evidence type="ECO:0000313" key="2">
    <source>
        <dbReference type="Proteomes" id="UP001387293"/>
    </source>
</evidence>
<name>A0ABU8KS07_9HYPH</name>
<proteinExistence type="predicted"/>
<sequence length="108" mass="11438">MSFQRVTSAVRHGPGLFSGLFRSFAMGGAVAGELCEGRKHPPTFIAYSRADGRGEQSTAFAERLRASGTDVTLFDGSAYTHMSIDRDFGEGDDALTVAALAFLKSTVG</sequence>
<dbReference type="RefSeq" id="WP_415926798.1">
    <property type="nucleotide sequence ID" value="NZ_JAPYKS010000003.1"/>
</dbReference>
<reference evidence="1 2" key="1">
    <citation type="submission" date="2022-12" db="EMBL/GenBank/DDBJ databases">
        <authorList>
            <person name="Muema E."/>
        </authorList>
    </citation>
    <scope>NUCLEOTIDE SEQUENCE [LARGE SCALE GENOMIC DNA]</scope>
    <source>
        <strain evidence="2">1326</strain>
    </source>
</reference>
<dbReference type="Gene3D" id="3.40.50.1820">
    <property type="entry name" value="alpha/beta hydrolase"/>
    <property type="match status" value="1"/>
</dbReference>
<dbReference type="InterPro" id="IPR029058">
    <property type="entry name" value="AB_hydrolase_fold"/>
</dbReference>
<dbReference type="EMBL" id="JAPYKS010000003">
    <property type="protein sequence ID" value="MEI9408038.1"/>
    <property type="molecule type" value="Genomic_DNA"/>
</dbReference>
<protein>
    <recommendedName>
        <fullName evidence="3">Alpha/beta hydrolase fold-3 domain-containing protein</fullName>
    </recommendedName>
</protein>